<dbReference type="STRING" id="444158.MmarC6_0638"/>
<accession>A9A7R3</accession>
<dbReference type="KEGG" id="mmx:MmarC6_0638"/>
<proteinExistence type="predicted"/>
<organism evidence="1">
    <name type="scientific">Methanococcus maripaludis (strain C6 / ATCC BAA-1332)</name>
    <dbReference type="NCBI Taxonomy" id="444158"/>
    <lineage>
        <taxon>Archaea</taxon>
        <taxon>Methanobacteriati</taxon>
        <taxon>Methanobacteriota</taxon>
        <taxon>Methanomada group</taxon>
        <taxon>Methanococci</taxon>
        <taxon>Methanococcales</taxon>
        <taxon>Methanococcaceae</taxon>
        <taxon>Methanococcus</taxon>
    </lineage>
</organism>
<evidence type="ECO:0008006" key="2">
    <source>
        <dbReference type="Google" id="ProtNLM"/>
    </source>
</evidence>
<dbReference type="EMBL" id="CP000867">
    <property type="protein sequence ID" value="ABX01455.1"/>
    <property type="molecule type" value="Genomic_DNA"/>
</dbReference>
<name>A9A7R3_METM6</name>
<reference evidence="1" key="1">
    <citation type="submission" date="2007-10" db="EMBL/GenBank/DDBJ databases">
        <title>Complete sequence of Methanococcus maripaludis C6.</title>
        <authorList>
            <consortium name="US DOE Joint Genome Institute"/>
            <person name="Copeland A."/>
            <person name="Lucas S."/>
            <person name="Lapidus A."/>
            <person name="Barry K."/>
            <person name="Glavina del Rio T."/>
            <person name="Dalin E."/>
            <person name="Tice H."/>
            <person name="Pitluck S."/>
            <person name="Clum A."/>
            <person name="Schmutz J."/>
            <person name="Larimer F."/>
            <person name="Land M."/>
            <person name="Hauser L."/>
            <person name="Kyrpides N."/>
            <person name="Mikhailova N."/>
            <person name="Sieprawska-Lupa M."/>
            <person name="Whitman W.B."/>
            <person name="Richardson P."/>
        </authorList>
    </citation>
    <scope>NUCLEOTIDE SEQUENCE [LARGE SCALE GENOMIC DNA]</scope>
    <source>
        <strain evidence="1">C6</strain>
    </source>
</reference>
<evidence type="ECO:0000313" key="1">
    <source>
        <dbReference type="EMBL" id="ABX01455.1"/>
    </source>
</evidence>
<dbReference type="OrthoDB" id="60461at2157"/>
<sequence length="151" mass="16352">MKIIKAALVLVFALILSSASAETVLLSDSSDLFSEMKTIAMKYAENLEDIPFATSIASNERINLNVSMDEEDLLISIIVTDGTITSFEKGSLDDATMNVYTDESTVREILDAENPVSSAQAALKDGRVKMEGVGFVNSIKISIANILMSFF</sequence>
<dbReference type="eggNOG" id="arCOG05011">
    <property type="taxonomic scope" value="Archaea"/>
</dbReference>
<gene>
    <name evidence="1" type="ordered locus">MmarC6_0638</name>
</gene>
<protein>
    <recommendedName>
        <fullName evidence="2">SCP2 domain-containing protein</fullName>
    </recommendedName>
</protein>
<dbReference type="HOGENOM" id="CLU_1727265_0_0_2"/>
<dbReference type="AlphaFoldDB" id="A9A7R3"/>